<gene>
    <name evidence="2" type="ORF">Y1Q_0010666</name>
</gene>
<evidence type="ECO:0000313" key="2">
    <source>
        <dbReference type="EMBL" id="KYO20079.1"/>
    </source>
</evidence>
<feature type="compositionally biased region" description="Basic and acidic residues" evidence="1">
    <location>
        <begin position="1"/>
        <end position="25"/>
    </location>
</feature>
<organism evidence="2 3">
    <name type="scientific">Alligator mississippiensis</name>
    <name type="common">American alligator</name>
    <dbReference type="NCBI Taxonomy" id="8496"/>
    <lineage>
        <taxon>Eukaryota</taxon>
        <taxon>Metazoa</taxon>
        <taxon>Chordata</taxon>
        <taxon>Craniata</taxon>
        <taxon>Vertebrata</taxon>
        <taxon>Euteleostomi</taxon>
        <taxon>Archelosauria</taxon>
        <taxon>Archosauria</taxon>
        <taxon>Crocodylia</taxon>
        <taxon>Alligatoridae</taxon>
        <taxon>Alligatorinae</taxon>
        <taxon>Alligator</taxon>
    </lineage>
</organism>
<evidence type="ECO:0000313" key="3">
    <source>
        <dbReference type="Proteomes" id="UP000050525"/>
    </source>
</evidence>
<comment type="caution">
    <text evidence="2">The sequence shown here is derived from an EMBL/GenBank/DDBJ whole genome shotgun (WGS) entry which is preliminary data.</text>
</comment>
<keyword evidence="3" id="KW-1185">Reference proteome</keyword>
<dbReference type="AlphaFoldDB" id="A0A151M6D1"/>
<protein>
    <submittedName>
        <fullName evidence="2">Uncharacterized protein</fullName>
    </submittedName>
</protein>
<accession>A0A151M6D1</accession>
<evidence type="ECO:0000256" key="1">
    <source>
        <dbReference type="SAM" id="MobiDB-lite"/>
    </source>
</evidence>
<sequence length="106" mass="11516">MAKKEGPGFKAEGGRSTHQQDHHSPEISADGHAQADSLHVELAQQLQKAPLSYLAGLGAVGRELASSFCPFEKELNKNGRTKEEENFIGLIGNRPEKNSFETSLTL</sequence>
<proteinExistence type="predicted"/>
<feature type="region of interest" description="Disordered" evidence="1">
    <location>
        <begin position="1"/>
        <end position="38"/>
    </location>
</feature>
<name>A0A151M6D1_ALLMI</name>
<reference evidence="2 3" key="1">
    <citation type="journal article" date="2012" name="Genome Biol.">
        <title>Sequencing three crocodilian genomes to illuminate the evolution of archosaurs and amniotes.</title>
        <authorList>
            <person name="St John J.A."/>
            <person name="Braun E.L."/>
            <person name="Isberg S.R."/>
            <person name="Miles L.G."/>
            <person name="Chong A.Y."/>
            <person name="Gongora J."/>
            <person name="Dalzell P."/>
            <person name="Moran C."/>
            <person name="Bed'hom B."/>
            <person name="Abzhanov A."/>
            <person name="Burgess S.C."/>
            <person name="Cooksey A.M."/>
            <person name="Castoe T.A."/>
            <person name="Crawford N.G."/>
            <person name="Densmore L.D."/>
            <person name="Drew J.C."/>
            <person name="Edwards S.V."/>
            <person name="Faircloth B.C."/>
            <person name="Fujita M.K."/>
            <person name="Greenwold M.J."/>
            <person name="Hoffmann F.G."/>
            <person name="Howard J.M."/>
            <person name="Iguchi T."/>
            <person name="Janes D.E."/>
            <person name="Khan S.Y."/>
            <person name="Kohno S."/>
            <person name="de Koning A.J."/>
            <person name="Lance S.L."/>
            <person name="McCarthy F.M."/>
            <person name="McCormack J.E."/>
            <person name="Merchant M.E."/>
            <person name="Peterson D.G."/>
            <person name="Pollock D.D."/>
            <person name="Pourmand N."/>
            <person name="Raney B.J."/>
            <person name="Roessler K.A."/>
            <person name="Sanford J.R."/>
            <person name="Sawyer R.H."/>
            <person name="Schmidt C.J."/>
            <person name="Triplett E.W."/>
            <person name="Tuberville T.D."/>
            <person name="Venegas-Anaya M."/>
            <person name="Howard J.T."/>
            <person name="Jarvis E.D."/>
            <person name="Guillette L.J.Jr."/>
            <person name="Glenn T.C."/>
            <person name="Green R.E."/>
            <person name="Ray D.A."/>
        </authorList>
    </citation>
    <scope>NUCLEOTIDE SEQUENCE [LARGE SCALE GENOMIC DNA]</scope>
    <source>
        <strain evidence="2">KSC_2009_1</strain>
    </source>
</reference>
<dbReference type="EMBL" id="AKHW03006437">
    <property type="protein sequence ID" value="KYO20079.1"/>
    <property type="molecule type" value="Genomic_DNA"/>
</dbReference>
<dbReference type="Proteomes" id="UP000050525">
    <property type="component" value="Unassembled WGS sequence"/>
</dbReference>